<evidence type="ECO:0000256" key="1">
    <source>
        <dbReference type="ARBA" id="ARBA00004651"/>
    </source>
</evidence>
<dbReference type="STRING" id="1317121.ATO11_09965"/>
<evidence type="ECO:0000256" key="3">
    <source>
        <dbReference type="ARBA" id="ARBA00022692"/>
    </source>
</evidence>
<dbReference type="RefSeq" id="WP_050530720.1">
    <property type="nucleotide sequence ID" value="NZ_AQQZ01000004.1"/>
</dbReference>
<feature type="domain" description="Polysaccharide chain length determinant N-terminal" evidence="7">
    <location>
        <begin position="9"/>
        <end position="85"/>
    </location>
</feature>
<gene>
    <name evidence="8" type="ORF">ATO11_09965</name>
</gene>
<evidence type="ECO:0000256" key="5">
    <source>
        <dbReference type="ARBA" id="ARBA00023136"/>
    </source>
</evidence>
<dbReference type="InterPro" id="IPR050445">
    <property type="entry name" value="Bact_polysacc_biosynth/exp"/>
</dbReference>
<keyword evidence="3 6" id="KW-0812">Transmembrane</keyword>
<dbReference type="PANTHER" id="PTHR32309:SF13">
    <property type="entry name" value="FERRIC ENTEROBACTIN TRANSPORT PROTEIN FEPE"/>
    <property type="match status" value="1"/>
</dbReference>
<sequence>MNQIGSVTEALSMLRRRWWVIALVFVVGCAVALNFALNSPKIYEATAVIQLESPQIAEPTSTTQRTDAAHQLRLIEQRLMARDNLIRIIDKYDLFPEPADLSIGDKVYRLRISASLTQITNAAQSFQPTITPSGLIITVKLDDAQLAADVANEFLGQVVEFGKTRGEVRAREAVAFFQREDARINDEILALESRIADFKQANADSLPSGIASQRDRLATLKETELDIDRQIVELQSNSSRVREAELNRQVTLLEDQKRLIMERVEQIETAIANGPGVEKELNALLRQQTQYQEQYSVITRRKADAEMAQALSDQQQTERFEVLETALVPENPVSRSRKQTALMGAVASLIAAVGLAFLLEVLNPVIRTSAQLEKQLDVQPVISVPVIKSHNPRRLSLTWLLLALGAGLGIAVAAGRMLQDKLSGLVGMVAGRGMRTDP</sequence>
<keyword evidence="4 6" id="KW-1133">Transmembrane helix</keyword>
<evidence type="ECO:0000313" key="9">
    <source>
        <dbReference type="Proteomes" id="UP000036938"/>
    </source>
</evidence>
<evidence type="ECO:0000313" key="8">
    <source>
        <dbReference type="EMBL" id="KNG93535.1"/>
    </source>
</evidence>
<accession>A0A0L1JP41</accession>
<keyword evidence="2" id="KW-1003">Cell membrane</keyword>
<evidence type="ECO:0000256" key="4">
    <source>
        <dbReference type="ARBA" id="ARBA00022989"/>
    </source>
</evidence>
<dbReference type="EMBL" id="AQQZ01000004">
    <property type="protein sequence ID" value="KNG93535.1"/>
    <property type="molecule type" value="Genomic_DNA"/>
</dbReference>
<dbReference type="InterPro" id="IPR003856">
    <property type="entry name" value="LPS_length_determ_N"/>
</dbReference>
<dbReference type="Proteomes" id="UP000036938">
    <property type="component" value="Unassembled WGS sequence"/>
</dbReference>
<evidence type="ECO:0000256" key="2">
    <source>
        <dbReference type="ARBA" id="ARBA00022475"/>
    </source>
</evidence>
<proteinExistence type="predicted"/>
<dbReference type="GO" id="GO:0004713">
    <property type="term" value="F:protein tyrosine kinase activity"/>
    <property type="evidence" value="ECO:0007669"/>
    <property type="project" value="TreeGrafter"/>
</dbReference>
<organism evidence="8 9">
    <name type="scientific">Pseudaestuariivita atlantica</name>
    <dbReference type="NCBI Taxonomy" id="1317121"/>
    <lineage>
        <taxon>Bacteria</taxon>
        <taxon>Pseudomonadati</taxon>
        <taxon>Pseudomonadota</taxon>
        <taxon>Alphaproteobacteria</taxon>
        <taxon>Rhodobacterales</taxon>
        <taxon>Paracoccaceae</taxon>
        <taxon>Pseudaestuariivita</taxon>
    </lineage>
</organism>
<dbReference type="Pfam" id="PF02706">
    <property type="entry name" value="Wzz"/>
    <property type="match status" value="1"/>
</dbReference>
<dbReference type="OrthoDB" id="7642308at2"/>
<evidence type="ECO:0000259" key="7">
    <source>
        <dbReference type="Pfam" id="PF02706"/>
    </source>
</evidence>
<name>A0A0L1JP41_9RHOB</name>
<feature type="transmembrane region" description="Helical" evidence="6">
    <location>
        <begin position="18"/>
        <end position="37"/>
    </location>
</feature>
<feature type="transmembrane region" description="Helical" evidence="6">
    <location>
        <begin position="397"/>
        <end position="418"/>
    </location>
</feature>
<dbReference type="GO" id="GO:0005886">
    <property type="term" value="C:plasma membrane"/>
    <property type="evidence" value="ECO:0007669"/>
    <property type="project" value="UniProtKB-SubCell"/>
</dbReference>
<reference evidence="8 9" key="1">
    <citation type="journal article" date="2015" name="Int. J. Syst. Evol. Microbiol.">
        <title>Aestuariivita atlantica sp. nov., isolated from deep sea sediment of the Atlantic Ocean.</title>
        <authorList>
            <person name="Li G."/>
            <person name="Lai Q."/>
            <person name="Du Y."/>
            <person name="Liu X."/>
            <person name="Sun F."/>
            <person name="Shao Z."/>
        </authorList>
    </citation>
    <scope>NUCLEOTIDE SEQUENCE [LARGE SCALE GENOMIC DNA]</scope>
    <source>
        <strain evidence="8 9">22II-S11-z3</strain>
    </source>
</reference>
<keyword evidence="9" id="KW-1185">Reference proteome</keyword>
<protein>
    <recommendedName>
        <fullName evidence="7">Polysaccharide chain length determinant N-terminal domain-containing protein</fullName>
    </recommendedName>
</protein>
<feature type="transmembrane region" description="Helical" evidence="6">
    <location>
        <begin position="341"/>
        <end position="359"/>
    </location>
</feature>
<dbReference type="PANTHER" id="PTHR32309">
    <property type="entry name" value="TYROSINE-PROTEIN KINASE"/>
    <property type="match status" value="1"/>
</dbReference>
<evidence type="ECO:0000256" key="6">
    <source>
        <dbReference type="SAM" id="Phobius"/>
    </source>
</evidence>
<dbReference type="AlphaFoldDB" id="A0A0L1JP41"/>
<comment type="caution">
    <text evidence="8">The sequence shown here is derived from an EMBL/GenBank/DDBJ whole genome shotgun (WGS) entry which is preliminary data.</text>
</comment>
<comment type="subcellular location">
    <subcellularLocation>
        <location evidence="1">Cell membrane</location>
        <topology evidence="1">Multi-pass membrane protein</topology>
    </subcellularLocation>
</comment>
<keyword evidence="5 6" id="KW-0472">Membrane</keyword>